<evidence type="ECO:0000256" key="12">
    <source>
        <dbReference type="ARBA" id="ARBA00023180"/>
    </source>
</evidence>
<dbReference type="FunFam" id="2.60.40.60:FF:000007">
    <property type="entry name" value="Protocadherin alpha 2"/>
    <property type="match status" value="1"/>
</dbReference>
<dbReference type="GO" id="GO:0005886">
    <property type="term" value="C:plasma membrane"/>
    <property type="evidence" value="ECO:0007669"/>
    <property type="project" value="UniProtKB-SubCell"/>
</dbReference>
<feature type="domain" description="Cadherin" evidence="17">
    <location>
        <begin position="645"/>
        <end position="745"/>
    </location>
</feature>
<protein>
    <submittedName>
        <fullName evidence="19">Cadherin domain-containing protein</fullName>
    </submittedName>
</protein>
<evidence type="ECO:0000259" key="17">
    <source>
        <dbReference type="PROSITE" id="PS50268"/>
    </source>
</evidence>
<dbReference type="InterPro" id="IPR020894">
    <property type="entry name" value="Cadherin_CS"/>
</dbReference>
<feature type="chain" id="PRO_5038100687" evidence="16">
    <location>
        <begin position="19"/>
        <end position="2824"/>
    </location>
</feature>
<feature type="domain" description="Cadherin" evidence="17">
    <location>
        <begin position="1645"/>
        <end position="1747"/>
    </location>
</feature>
<dbReference type="PANTHER" id="PTHR24026">
    <property type="entry name" value="FAT ATYPICAL CADHERIN-RELATED"/>
    <property type="match status" value="1"/>
</dbReference>
<evidence type="ECO:0000256" key="13">
    <source>
        <dbReference type="PROSITE-ProRule" id="PRU00043"/>
    </source>
</evidence>
<feature type="domain" description="Cadherin" evidence="17">
    <location>
        <begin position="2055"/>
        <end position="2156"/>
    </location>
</feature>
<feature type="transmembrane region" description="Helical" evidence="15">
    <location>
        <begin position="2581"/>
        <end position="2602"/>
    </location>
</feature>
<dbReference type="PANTHER" id="PTHR24026:SF133">
    <property type="entry name" value="CADHERIN-RELATED FAMILY MEMBER 2"/>
    <property type="match status" value="1"/>
</dbReference>
<keyword evidence="18" id="KW-1185">Reference proteome</keyword>
<feature type="domain" description="Cadherin" evidence="17">
    <location>
        <begin position="949"/>
        <end position="1051"/>
    </location>
</feature>
<evidence type="ECO:0000256" key="5">
    <source>
        <dbReference type="ARBA" id="ARBA00022729"/>
    </source>
</evidence>
<evidence type="ECO:0000256" key="6">
    <source>
        <dbReference type="ARBA" id="ARBA00022737"/>
    </source>
</evidence>
<keyword evidence="8" id="KW-0130">Cell adhesion</keyword>
<accession>A0A915AXW6</accession>
<dbReference type="FunFam" id="2.60.40.60:FF:000058">
    <property type="entry name" value="FAT atypical cadherin 3"/>
    <property type="match status" value="1"/>
</dbReference>
<feature type="domain" description="Cadherin" evidence="17">
    <location>
        <begin position="746"/>
        <end position="843"/>
    </location>
</feature>
<comment type="subcellular location">
    <subcellularLocation>
        <location evidence="1">Cell membrane</location>
        <topology evidence="1">Single-pass type I membrane protein</topology>
    </subcellularLocation>
</comment>
<feature type="region of interest" description="Disordered" evidence="14">
    <location>
        <begin position="2685"/>
        <end position="2707"/>
    </location>
</feature>
<feature type="domain" description="Cadherin" evidence="17">
    <location>
        <begin position="844"/>
        <end position="948"/>
    </location>
</feature>
<feature type="region of interest" description="Disordered" evidence="14">
    <location>
        <begin position="2652"/>
        <end position="2673"/>
    </location>
</feature>
<evidence type="ECO:0000256" key="4">
    <source>
        <dbReference type="ARBA" id="ARBA00022692"/>
    </source>
</evidence>
<keyword evidence="10 15" id="KW-0472">Membrane</keyword>
<keyword evidence="9 15" id="KW-1133">Transmembrane helix</keyword>
<evidence type="ECO:0000256" key="7">
    <source>
        <dbReference type="ARBA" id="ARBA00022837"/>
    </source>
</evidence>
<dbReference type="InterPro" id="IPR002126">
    <property type="entry name" value="Cadherin-like_dom"/>
</dbReference>
<dbReference type="PRINTS" id="PR00205">
    <property type="entry name" value="CADHERIN"/>
</dbReference>
<evidence type="ECO:0000256" key="10">
    <source>
        <dbReference type="ARBA" id="ARBA00023136"/>
    </source>
</evidence>
<evidence type="ECO:0000256" key="16">
    <source>
        <dbReference type="SAM" id="SignalP"/>
    </source>
</evidence>
<evidence type="ECO:0000256" key="9">
    <source>
        <dbReference type="ARBA" id="ARBA00022989"/>
    </source>
</evidence>
<keyword evidence="6" id="KW-0677">Repeat</keyword>
<evidence type="ECO:0000256" key="8">
    <source>
        <dbReference type="ARBA" id="ARBA00022889"/>
    </source>
</evidence>
<keyword evidence="12" id="KW-0325">Glycoprotein</keyword>
<dbReference type="FunFam" id="2.60.40.60:FF:000020">
    <property type="entry name" value="Dachsous cadherin-related 1b"/>
    <property type="match status" value="4"/>
</dbReference>
<dbReference type="SMART" id="SM00112">
    <property type="entry name" value="CA"/>
    <property type="match status" value="22"/>
</dbReference>
<dbReference type="GO" id="GO:0005509">
    <property type="term" value="F:calcium ion binding"/>
    <property type="evidence" value="ECO:0007669"/>
    <property type="project" value="UniProtKB-UniRule"/>
</dbReference>
<feature type="domain" description="Cadherin" evidence="17">
    <location>
        <begin position="1749"/>
        <end position="1856"/>
    </location>
</feature>
<feature type="compositionally biased region" description="Polar residues" evidence="14">
    <location>
        <begin position="2653"/>
        <end position="2662"/>
    </location>
</feature>
<keyword evidence="4 15" id="KW-0812">Transmembrane</keyword>
<dbReference type="PROSITE" id="PS00232">
    <property type="entry name" value="CADHERIN_1"/>
    <property type="match status" value="8"/>
</dbReference>
<dbReference type="InterPro" id="IPR015919">
    <property type="entry name" value="Cadherin-like_sf"/>
</dbReference>
<evidence type="ECO:0000256" key="14">
    <source>
        <dbReference type="SAM" id="MobiDB-lite"/>
    </source>
</evidence>
<dbReference type="SUPFAM" id="SSF49313">
    <property type="entry name" value="Cadherin-like"/>
    <property type="match status" value="22"/>
</dbReference>
<feature type="domain" description="Cadherin" evidence="17">
    <location>
        <begin position="2367"/>
        <end position="2467"/>
    </location>
</feature>
<feature type="domain" description="Cadherin" evidence="17">
    <location>
        <begin position="1447"/>
        <end position="1550"/>
    </location>
</feature>
<dbReference type="GO" id="GO:0007411">
    <property type="term" value="P:axon guidance"/>
    <property type="evidence" value="ECO:0007669"/>
    <property type="project" value="UniProtKB-ARBA"/>
</dbReference>
<keyword evidence="7 13" id="KW-0106">Calcium</keyword>
<feature type="domain" description="Cadherin" evidence="17">
    <location>
        <begin position="1957"/>
        <end position="2054"/>
    </location>
</feature>
<organism evidence="18 19">
    <name type="scientific">Parascaris univalens</name>
    <name type="common">Nematode worm</name>
    <dbReference type="NCBI Taxonomy" id="6257"/>
    <lineage>
        <taxon>Eukaryota</taxon>
        <taxon>Metazoa</taxon>
        <taxon>Ecdysozoa</taxon>
        <taxon>Nematoda</taxon>
        <taxon>Chromadorea</taxon>
        <taxon>Rhabditida</taxon>
        <taxon>Spirurina</taxon>
        <taxon>Ascaridomorpha</taxon>
        <taxon>Ascaridoidea</taxon>
        <taxon>Ascarididae</taxon>
        <taxon>Parascaris</taxon>
    </lineage>
</organism>
<dbReference type="PROSITE" id="PS50268">
    <property type="entry name" value="CADHERIN_2"/>
    <property type="match status" value="22"/>
</dbReference>
<name>A0A915AXW6_PARUN</name>
<keyword evidence="11" id="KW-1015">Disulfide bond</keyword>
<feature type="domain" description="Cadherin" evidence="17">
    <location>
        <begin position="400"/>
        <end position="441"/>
    </location>
</feature>
<dbReference type="FunFam" id="2.60.40.60:FF:000116">
    <property type="entry name" value="Dachsous cadherin-related 2"/>
    <property type="match status" value="1"/>
</dbReference>
<feature type="domain" description="Cadherin" evidence="17">
    <location>
        <begin position="2257"/>
        <end position="2366"/>
    </location>
</feature>
<dbReference type="Gene3D" id="2.60.40.60">
    <property type="entry name" value="Cadherins"/>
    <property type="match status" value="22"/>
</dbReference>
<keyword evidence="5 16" id="KW-0732">Signal</keyword>
<keyword evidence="2" id="KW-1003">Cell membrane</keyword>
<evidence type="ECO:0000256" key="1">
    <source>
        <dbReference type="ARBA" id="ARBA00004251"/>
    </source>
</evidence>
<evidence type="ECO:0000256" key="2">
    <source>
        <dbReference type="ARBA" id="ARBA00022475"/>
    </source>
</evidence>
<dbReference type="Pfam" id="PF00028">
    <property type="entry name" value="Cadherin"/>
    <property type="match status" value="16"/>
</dbReference>
<feature type="domain" description="Cadherin" evidence="17">
    <location>
        <begin position="459"/>
        <end position="541"/>
    </location>
</feature>
<feature type="domain" description="Cadherin" evidence="17">
    <location>
        <begin position="1342"/>
        <end position="1447"/>
    </location>
</feature>
<evidence type="ECO:0000256" key="3">
    <source>
        <dbReference type="ARBA" id="ARBA00022536"/>
    </source>
</evidence>
<dbReference type="GO" id="GO:0007163">
    <property type="term" value="P:establishment or maintenance of cell polarity"/>
    <property type="evidence" value="ECO:0007669"/>
    <property type="project" value="UniProtKB-ARBA"/>
</dbReference>
<reference evidence="19" key="1">
    <citation type="submission" date="2022-11" db="UniProtKB">
        <authorList>
            <consortium name="WormBaseParasite"/>
        </authorList>
    </citation>
    <scope>IDENTIFICATION</scope>
</reference>
<feature type="domain" description="Cadherin" evidence="17">
    <location>
        <begin position="542"/>
        <end position="644"/>
    </location>
</feature>
<dbReference type="Proteomes" id="UP000887569">
    <property type="component" value="Unplaced"/>
</dbReference>
<evidence type="ECO:0000256" key="15">
    <source>
        <dbReference type="SAM" id="Phobius"/>
    </source>
</evidence>
<evidence type="ECO:0000313" key="19">
    <source>
        <dbReference type="WBParaSite" id="PgR019_g141_t02"/>
    </source>
</evidence>
<feature type="domain" description="Cadherin" evidence="17">
    <location>
        <begin position="2468"/>
        <end position="2576"/>
    </location>
</feature>
<keyword evidence="3" id="KW-0245">EGF-like domain</keyword>
<proteinExistence type="predicted"/>
<feature type="domain" description="Cadherin" evidence="17">
    <location>
        <begin position="120"/>
        <end position="230"/>
    </location>
</feature>
<sequence length="2824" mass="313726">MNDVILKVLILFLNYANAAELQREFRVSELAPVGHIIGYISGTALIGVKPNYYIVYPDNSGEVENYITVEEISGEISVKSELDYERRTSYDLLAIPVDGSQAIHVYVHVIDENDNSPTFPVPSIIIEISEYARLHSELTLPSASDPDAPPLSVEKYRIVSGNVNNAFRLSTRKLNSMLYVDLVVNGQLDREYRDHYDLLIEALDGGNPPRNGTLNVNVTVLDANDNAPIFSQSRYSVVIPCNVSANYVVATIEATDPDLGANANVTYSIAKNRPDVTSLFKIDSRTGVVRTTESTLEPGSSHELLIIASDQGLPQPLESSAFLTITVEKSTELRPQFDIVWLTDSGTPEIYENLTIGYVLARISVQEAKYDSELSMSGCDSLCMKQTDSSSVYLLIVCGPFDREFKQSYNILFLLKSDGKIILEHPIHLMILDINDNPPRFEHSLLRVTFNRSSDQFDVLRITATDADHDENARIHYSILDTNVFTIESDTGILRLQKEFDCSAGEVRFRVVAEDGGKPPLMSIVEVIADVVESNSRPPVFSKPLYEVSVKEDAEAGTCLLKVSASNNCGANAKIHYSIRDQPIIRKLFNIDDQWGTICVEEALDYEKTTKYQLTVLAHDSSGHSGTALVNVHVEDVNDNSPVFYPANYNVSVKEDTPVGSPVLVLSANDADQGAYGQVRYRIISGGSDAFRLEPQTGYLYVQNKLSKKSYDVVVEARDGGGLVSEHKANVHVSVITSSTPTPQFTSNLYTFVAAEDVLPGIAVGQVKASGPFPISYTIYSGDPDHLFTIEPTTGKIIVSRYLDADKWGSILLNIQAWMEGGSANHTQVVIELTDANDNEPRFEMERVEAYVPEDQPPHVPFFAVQASDKDRGQNGEITYSLVHSEPPCPITVRPLTGELTLSAALDYEVTRRFNLVIKARDQGIPPRSSNITVTLNVIDVNDNAPVFEMQLYGVEVAEDIAPMTEILAVKAKDVDSERNAKITFRFAEDVPEFGIHPRSGSVFVKMALDREKQADYHLTLIASDSGKPSLSSNASLHVNVLDINDNSPNCSTVLPLTLSDDTALNESFGTISAIDLDEGTNGTVTYRLQNEDPNFTLKPNGEVSLKRRISQLDLAKEYRLAVIASDGGADARSAVCQVRIIVEKVQSKVKIIEPIDKTLRLSENCQSNCRLVKLNASNVARWEIEKNEISRFFVISMSTLWTASNFDSNFFRTSRLLSLSAYDSDGRKRQIIFTIRPLEKPSASDNSTIFLRLPRSVAVGTKLATIGKETKGSFWRLLNETNDVQLDELTSALYSTSNFAFLSESSFVLSITRTTLPEYSEQRFTVFIELEHENIHAPIFRDCPLMIAISESQQVGSMVAKVEAVDADWGVDGQISYRIVDSTFPFSIDSATGEVFLSQALDCKSQRSIFIVVEAEDQCEQMEYRKRSKCALFIDVEDVNNHSPYFLSASNVSLDERMSSSGIIHYVVAKDDDYGESARITYSIVAGNHDSWFHIDSNTGALSLLHRLRASTLIRVRATDNGEVPKYAEQNITVYTVSNRRQWEYFPQSKYAITIHKESPVGTLLHDFYADTFERPSLKLISNFVGDTDIFTLSNDGKLLTSALPTEKDYNLVVVAVDTHNRSDWASVNVHILVGNLNPPRITSTSCGNLTIRENVRINELTRILAHDDDEGNDGLVDFNIVAGNENKAFSINKSTGVISCRQLDREQKSEYFLVVTAEDHGVPARADTCTIRITVADENDNAPLFIDGTPDYLEINDSTTVGSILAKVSAEDSDSGSNGKVIYSIVDDKSGLLDIREESGEIFFARDHPVVQKEYVVRVRAEDEGFSRVLYSEKAMRLALKHSKSEWDGPQPSFLSQHYTGFIKEGLPKGQLVLQVSSSDRIFGDAPLTYSIVSGNVDGAFEVDNDGRIMTTQQLDREIEPEYLLKIVGNGHHNVVPEAGVRIRVLNVNDNVPSLPPLLPQKISESAPIGTLVASVTATDVDIDTHLEYSLNPASQLFSINRFSGAIHLIGNLDYETAREHRLNIEVMDGENISKSTLIISVIDENDNKPRFDKHFYDVTITKDITIGSVVMKMTARDADSELAGKVHYNFSTSNQFFKIDSENGFVKVKSQLPAGTIHYLKVQAFDHGVPQLSAAVTLRVSVAIATESIQPHFNKKSYSFSIPEDTLPYVVIGRVRASNDDEGKFDYRIIGADDMFWAGINQNGDVFLKRQLDHERNHSLKFAVEASSPNSLANATTFVHVQILDVNDNSPQFYIRANKVVVDEHMKRGTLVSRISATDRDNGDNGRLTYKILSGNDHQMFRLDPFSGALFFDRWNERGLLLSEPTNDLLIAAIDAGSPIRWNWTRISVVINREFWSGTAPFFPLLSYQKSVQENIAVGSVILKSRAINRAGIDETEWEYTMKDNDEVFTCNRSTGDILLVNALDFETRSIYEFSLIVKDRNDRSAIVPITINVLGVDEYPPMFMKGSYTFQIPTSAQIGQRVGVVIATDRDSGIDGVVRYEIEGDALRYLGIDPDSGQLVLTKELTETMKTNVTFDEFVVIASSGTTQHSRVKVYIEIGDFISSNETTTDSFINAQMLTTASLILLFVLLAALVFLIARMRIRIHKERKPKKQLYSVSRGNVAVMADLHRLSPRFEYEKQRIPLPAQPVVSNRVNAQPSSSSLSRCSDESIRMRQKISVDNAVSGRSASRSVPDSGIDPDDMSITSSVTEYLSQIGIKENKMLEQQKREHANERLLLKHNGLRCDPDLNELIYAKVDEILSPTAHLNASFPSNPSLSIPSLNMSPFRTNPFPSFEPLSKVLSELNQISASRSSEIVNVEI</sequence>
<dbReference type="CDD" id="cd11304">
    <property type="entry name" value="Cadherin_repeat"/>
    <property type="match status" value="21"/>
</dbReference>
<feature type="domain" description="Cadherin" evidence="17">
    <location>
        <begin position="1051"/>
        <end position="1157"/>
    </location>
</feature>
<feature type="domain" description="Cadherin" evidence="17">
    <location>
        <begin position="19"/>
        <end position="119"/>
    </location>
</feature>
<evidence type="ECO:0000256" key="11">
    <source>
        <dbReference type="ARBA" id="ARBA00023157"/>
    </source>
</evidence>
<dbReference type="FunFam" id="2.60.40.60:FF:000033">
    <property type="entry name" value="FAT atypical cadherin 1"/>
    <property type="match status" value="2"/>
</dbReference>
<feature type="signal peptide" evidence="16">
    <location>
        <begin position="1"/>
        <end position="18"/>
    </location>
</feature>
<dbReference type="WBParaSite" id="PgR019_g141_t02">
    <property type="protein sequence ID" value="PgR019_g141_t02"/>
    <property type="gene ID" value="PgR019_g141"/>
</dbReference>
<evidence type="ECO:0000313" key="18">
    <source>
        <dbReference type="Proteomes" id="UP000887569"/>
    </source>
</evidence>
<dbReference type="GO" id="GO:0007156">
    <property type="term" value="P:homophilic cell adhesion via plasma membrane adhesion molecules"/>
    <property type="evidence" value="ECO:0007669"/>
    <property type="project" value="InterPro"/>
</dbReference>
<feature type="domain" description="Cadherin" evidence="17">
    <location>
        <begin position="2157"/>
        <end position="2256"/>
    </location>
</feature>
<feature type="domain" description="Cadherin" evidence="17">
    <location>
        <begin position="231"/>
        <end position="337"/>
    </location>
</feature>
<feature type="domain" description="Cadherin" evidence="17">
    <location>
        <begin position="1857"/>
        <end position="1961"/>
    </location>
</feature>